<evidence type="ECO:0000256" key="11">
    <source>
        <dbReference type="SAM" id="Phobius"/>
    </source>
</evidence>
<comment type="similarity">
    <text evidence="10">Belongs to the tcaA family.</text>
</comment>
<keyword evidence="3 11" id="KW-0812">Transmembrane</keyword>
<dbReference type="EMBL" id="CP128355">
    <property type="protein sequence ID" value="XAF70810.1"/>
    <property type="molecule type" value="Genomic_DNA"/>
</dbReference>
<keyword evidence="5" id="KW-0863">Zinc-finger</keyword>
<dbReference type="PIRSF" id="PIRSF032522">
    <property type="entry name" value="TcaA"/>
    <property type="match status" value="1"/>
</dbReference>
<feature type="domain" description="TcaA protein NTF2-like" evidence="13">
    <location>
        <begin position="361"/>
        <end position="462"/>
    </location>
</feature>
<feature type="domain" description="TcaA 4th" evidence="14">
    <location>
        <begin position="263"/>
        <end position="339"/>
    </location>
</feature>
<evidence type="ECO:0000259" key="12">
    <source>
        <dbReference type="Pfam" id="PF22813"/>
    </source>
</evidence>
<comment type="subcellular location">
    <subcellularLocation>
        <location evidence="1 10">Cell membrane</location>
        <topology evidence="1 10">Single-pass membrane protein</topology>
    </subcellularLocation>
</comment>
<evidence type="ECO:0000259" key="14">
    <source>
        <dbReference type="Pfam" id="PF22820"/>
    </source>
</evidence>
<protein>
    <recommendedName>
        <fullName evidence="10">Membrane-associated protein</fullName>
    </recommendedName>
</protein>
<evidence type="ECO:0000256" key="1">
    <source>
        <dbReference type="ARBA" id="ARBA00004162"/>
    </source>
</evidence>
<dbReference type="InterPro" id="IPR054528">
    <property type="entry name" value="TcaA_5th"/>
</dbReference>
<dbReference type="Pfam" id="PF22813">
    <property type="entry name" value="TcaA_2nd"/>
    <property type="match status" value="1"/>
</dbReference>
<evidence type="ECO:0000256" key="7">
    <source>
        <dbReference type="ARBA" id="ARBA00022989"/>
    </source>
</evidence>
<accession>A0ABZ3EEF8</accession>
<evidence type="ECO:0000259" key="13">
    <source>
        <dbReference type="Pfam" id="PF22819"/>
    </source>
</evidence>
<evidence type="ECO:0000256" key="5">
    <source>
        <dbReference type="ARBA" id="ARBA00022771"/>
    </source>
</evidence>
<dbReference type="Pfam" id="PF22820">
    <property type="entry name" value="TcaA_3rd_4th"/>
    <property type="match status" value="1"/>
</dbReference>
<organism evidence="15 16">
    <name type="scientific">Staphylococcus hsinchuensis</name>
    <dbReference type="NCBI Taxonomy" id="3051183"/>
    <lineage>
        <taxon>Bacteria</taxon>
        <taxon>Bacillati</taxon>
        <taxon>Bacillota</taxon>
        <taxon>Bacilli</taxon>
        <taxon>Bacillales</taxon>
        <taxon>Staphylococcaceae</taxon>
        <taxon>Staphylococcus</taxon>
    </lineage>
</organism>
<evidence type="ECO:0000256" key="8">
    <source>
        <dbReference type="ARBA" id="ARBA00023136"/>
    </source>
</evidence>
<keyword evidence="16" id="KW-1185">Reference proteome</keyword>
<reference evidence="15 16" key="1">
    <citation type="journal article" date="2024" name="Pathogens">
        <title>Staphylococcus hsinchuensis sp. nov., Isolated from Soymilk.</title>
        <authorList>
            <person name="Wang Y.T."/>
            <person name="Lin Y.C."/>
            <person name="Hsieh Y.H."/>
            <person name="Lin Y.T."/>
            <person name="Hamada M."/>
            <person name="Chen C.C."/>
            <person name="Liou J.S."/>
            <person name="Lee A.Y."/>
            <person name="Zhang W.L."/>
            <person name="Chen Y.T."/>
            <person name="Huang C.H."/>
        </authorList>
    </citation>
    <scope>NUCLEOTIDE SEQUENCE [LARGE SCALE GENOMIC DNA]</scope>
    <source>
        <strain evidence="15 16">H164</strain>
    </source>
</reference>
<sequence length="464" mass="52487">MMRQCPNCKRDVEDSKHQCPHCGFQLYGKRTNKNNDKSEEKSGNKTTLTKAQKIIPWGIAGFIIILLIIIFFLLRNFNSPDAQSKILLNAVENNDTQKLSTLLSTKENNVDDTEAAQYIKYIKKEVGLKRFSTEVKSKIKNLNESDNKVSSNILANNGDSVLKITKNGTRYLFFDNMNFTAPTKEAVVKPKYKTTYLFKSDGKQKKVIAEKNQKTSLGKFIPGEYILDAKKKMSNGQFIGQLKFDFRDSDSGTVNVNEDFNEAYINVDLNGAKNIDKKSVKVKINDKTFNYKKGQSIGPFPQTKSLTVSAEGKAKKKTFKSAKTTVIPDNLKEDTQVSVEFDDDEINKYVKKKEKESSSFSDKISKFLTKFTSAHNKADNKGEFALVSPLLKKDSDSYKSIKKSVDSDDKLKLNQPQITDVVKKGKQFYVTATSLKDNGEYEKSDYQLEGTNKANDLKLVKYDE</sequence>
<dbReference type="RefSeq" id="WP_251517663.1">
    <property type="nucleotide sequence ID" value="NZ_CP128355.1"/>
</dbReference>
<evidence type="ECO:0000256" key="2">
    <source>
        <dbReference type="ARBA" id="ARBA00022475"/>
    </source>
</evidence>
<dbReference type="Proteomes" id="UP001436297">
    <property type="component" value="Chromosome"/>
</dbReference>
<keyword evidence="2 10" id="KW-1003">Cell membrane</keyword>
<dbReference type="PANTHER" id="PTHR40038:SF1">
    <property type="entry name" value="MEMBRANE-ASSOCIATED PROTEIN TCAA"/>
    <property type="match status" value="1"/>
</dbReference>
<keyword evidence="8 10" id="KW-0472">Membrane</keyword>
<dbReference type="InterPro" id="IPR054530">
    <property type="entry name" value="TcaA_4th"/>
</dbReference>
<name>A0ABZ3EEF8_9STAP</name>
<gene>
    <name evidence="15" type="ORF">QQM35_01450</name>
</gene>
<proteinExistence type="inferred from homology"/>
<feature type="domain" description="TcaA second" evidence="12">
    <location>
        <begin position="82"/>
        <end position="180"/>
    </location>
</feature>
<evidence type="ECO:0000256" key="10">
    <source>
        <dbReference type="PIRNR" id="PIRNR032522"/>
    </source>
</evidence>
<feature type="transmembrane region" description="Helical" evidence="11">
    <location>
        <begin position="54"/>
        <end position="74"/>
    </location>
</feature>
<keyword evidence="4" id="KW-0479">Metal-binding</keyword>
<keyword evidence="7 11" id="KW-1133">Transmembrane helix</keyword>
<keyword evidence="6" id="KW-0862">Zinc</keyword>
<keyword evidence="9" id="KW-0046">Antibiotic resistance</keyword>
<dbReference type="PANTHER" id="PTHR40038">
    <property type="entry name" value="MEMBRANE-ASSOCIATED PROTEIN TCAA"/>
    <property type="match status" value="1"/>
</dbReference>
<evidence type="ECO:0000256" key="3">
    <source>
        <dbReference type="ARBA" id="ARBA00022692"/>
    </source>
</evidence>
<evidence type="ECO:0000256" key="4">
    <source>
        <dbReference type="ARBA" id="ARBA00022723"/>
    </source>
</evidence>
<dbReference type="InterPro" id="IPR023599">
    <property type="entry name" value="Mem_prot_TcaA"/>
</dbReference>
<dbReference type="InterPro" id="IPR054529">
    <property type="entry name" value="TcaA_2nd"/>
</dbReference>
<evidence type="ECO:0000313" key="16">
    <source>
        <dbReference type="Proteomes" id="UP001436297"/>
    </source>
</evidence>
<evidence type="ECO:0000256" key="6">
    <source>
        <dbReference type="ARBA" id="ARBA00022833"/>
    </source>
</evidence>
<evidence type="ECO:0000256" key="9">
    <source>
        <dbReference type="ARBA" id="ARBA00023251"/>
    </source>
</evidence>
<dbReference type="Pfam" id="PF22819">
    <property type="entry name" value="TcaA_5th"/>
    <property type="match status" value="1"/>
</dbReference>
<evidence type="ECO:0000313" key="15">
    <source>
        <dbReference type="EMBL" id="XAF70810.1"/>
    </source>
</evidence>